<evidence type="ECO:0000256" key="5">
    <source>
        <dbReference type="SAM" id="MobiDB-lite"/>
    </source>
</evidence>
<dbReference type="Proteomes" id="UP000694044">
    <property type="component" value="Unassembled WGS sequence"/>
</dbReference>
<evidence type="ECO:0000313" key="7">
    <source>
        <dbReference type="EMBL" id="KAG7392272.1"/>
    </source>
</evidence>
<feature type="region of interest" description="Disordered" evidence="5">
    <location>
        <begin position="589"/>
        <end position="640"/>
    </location>
</feature>
<feature type="compositionally biased region" description="Polar residues" evidence="5">
    <location>
        <begin position="379"/>
        <end position="388"/>
    </location>
</feature>
<dbReference type="EMBL" id="JAGDFM010000012">
    <property type="protein sequence ID" value="KAG7392272.1"/>
    <property type="molecule type" value="Genomic_DNA"/>
</dbReference>
<evidence type="ECO:0000256" key="1">
    <source>
        <dbReference type="ARBA" id="ARBA00022723"/>
    </source>
</evidence>
<protein>
    <recommendedName>
        <fullName evidence="6">FYVE-type domain-containing protein</fullName>
    </recommendedName>
</protein>
<feature type="compositionally biased region" description="Basic residues" evidence="5">
    <location>
        <begin position="229"/>
        <end position="240"/>
    </location>
</feature>
<dbReference type="InterPro" id="IPR052113">
    <property type="entry name" value="FYVE-type_Zinc_Finger"/>
</dbReference>
<keyword evidence="1" id="KW-0479">Metal-binding</keyword>
<feature type="compositionally biased region" description="Basic and acidic residues" evidence="5">
    <location>
        <begin position="441"/>
        <end position="456"/>
    </location>
</feature>
<dbReference type="SMART" id="SM00064">
    <property type="entry name" value="FYVE"/>
    <property type="match status" value="1"/>
</dbReference>
<feature type="region of interest" description="Disordered" evidence="5">
    <location>
        <begin position="1297"/>
        <end position="1319"/>
    </location>
</feature>
<feature type="region of interest" description="Disordered" evidence="5">
    <location>
        <begin position="1"/>
        <end position="103"/>
    </location>
</feature>
<feature type="compositionally biased region" description="Basic residues" evidence="5">
    <location>
        <begin position="493"/>
        <end position="504"/>
    </location>
</feature>
<organism evidence="7 8">
    <name type="scientific">Phytophthora pseudosyringae</name>
    <dbReference type="NCBI Taxonomy" id="221518"/>
    <lineage>
        <taxon>Eukaryota</taxon>
        <taxon>Sar</taxon>
        <taxon>Stramenopiles</taxon>
        <taxon>Oomycota</taxon>
        <taxon>Peronosporomycetes</taxon>
        <taxon>Peronosporales</taxon>
        <taxon>Peronosporaceae</taxon>
        <taxon>Phytophthora</taxon>
    </lineage>
</organism>
<evidence type="ECO:0000256" key="4">
    <source>
        <dbReference type="PROSITE-ProRule" id="PRU00091"/>
    </source>
</evidence>
<feature type="domain" description="FYVE-type" evidence="6">
    <location>
        <begin position="113"/>
        <end position="170"/>
    </location>
</feature>
<feature type="compositionally biased region" description="Acidic residues" evidence="5">
    <location>
        <begin position="1680"/>
        <end position="1693"/>
    </location>
</feature>
<feature type="compositionally biased region" description="Basic residues" evidence="5">
    <location>
        <begin position="1192"/>
        <end position="1204"/>
    </location>
</feature>
<feature type="compositionally biased region" description="Polar residues" evidence="5">
    <location>
        <begin position="1408"/>
        <end position="1420"/>
    </location>
</feature>
<feature type="compositionally biased region" description="Acidic residues" evidence="5">
    <location>
        <begin position="1606"/>
        <end position="1621"/>
    </location>
</feature>
<feature type="region of interest" description="Disordered" evidence="5">
    <location>
        <begin position="1068"/>
        <end position="1263"/>
    </location>
</feature>
<feature type="compositionally biased region" description="Polar residues" evidence="5">
    <location>
        <begin position="1668"/>
        <end position="1678"/>
    </location>
</feature>
<evidence type="ECO:0000313" key="8">
    <source>
        <dbReference type="Proteomes" id="UP000694044"/>
    </source>
</evidence>
<comment type="caution">
    <text evidence="7">The sequence shown here is derived from an EMBL/GenBank/DDBJ whole genome shotgun (WGS) entry which is preliminary data.</text>
</comment>
<dbReference type="InterPro" id="IPR000306">
    <property type="entry name" value="Znf_FYVE"/>
</dbReference>
<feature type="region of interest" description="Disordered" evidence="5">
    <location>
        <begin position="824"/>
        <end position="861"/>
    </location>
</feature>
<feature type="region of interest" description="Disordered" evidence="5">
    <location>
        <begin position="375"/>
        <end position="400"/>
    </location>
</feature>
<feature type="compositionally biased region" description="Polar residues" evidence="5">
    <location>
        <begin position="1361"/>
        <end position="1370"/>
    </location>
</feature>
<keyword evidence="2 4" id="KW-0863">Zinc-finger</keyword>
<feature type="compositionally biased region" description="Polar residues" evidence="5">
    <location>
        <begin position="1247"/>
        <end position="1256"/>
    </location>
</feature>
<feature type="region of interest" description="Disordered" evidence="5">
    <location>
        <begin position="183"/>
        <end position="316"/>
    </location>
</feature>
<dbReference type="GO" id="GO:0008270">
    <property type="term" value="F:zinc ion binding"/>
    <property type="evidence" value="ECO:0007669"/>
    <property type="project" value="UniProtKB-KW"/>
</dbReference>
<dbReference type="OrthoDB" id="79871at2759"/>
<proteinExistence type="predicted"/>
<feature type="compositionally biased region" description="Polar residues" evidence="5">
    <location>
        <begin position="198"/>
        <end position="217"/>
    </location>
</feature>
<feature type="compositionally biased region" description="Low complexity" evidence="5">
    <location>
        <begin position="655"/>
        <end position="674"/>
    </location>
</feature>
<keyword evidence="3" id="KW-0862">Zinc</keyword>
<feature type="compositionally biased region" description="Low complexity" evidence="5">
    <location>
        <begin position="72"/>
        <end position="84"/>
    </location>
</feature>
<dbReference type="Pfam" id="PF01363">
    <property type="entry name" value="FYVE"/>
    <property type="match status" value="1"/>
</dbReference>
<accession>A0A8T1WDT8</accession>
<feature type="compositionally biased region" description="Basic residues" evidence="5">
    <location>
        <begin position="1757"/>
        <end position="1767"/>
    </location>
</feature>
<feature type="compositionally biased region" description="Basic residues" evidence="5">
    <location>
        <begin position="1226"/>
        <end position="1236"/>
    </location>
</feature>
<feature type="compositionally biased region" description="Polar residues" evidence="5">
    <location>
        <begin position="876"/>
        <end position="885"/>
    </location>
</feature>
<feature type="compositionally biased region" description="Low complexity" evidence="5">
    <location>
        <begin position="1739"/>
        <end position="1756"/>
    </location>
</feature>
<sequence>MNDPFFDEDDGEFDDLYGQPPPSTSSPSERRKPRRNEAPAASPATPGGRPSTRSPAASSSVASRSYARDRASSSTSTTTDLAASGKQDKRRKRHGKLRRKGSQEMFDVQWESDVRVTKCGLCASDFSLVRRKHHCRHCGRVMCSDCSSFLYFEFSRRKHRVCATCNNQLLAEQDAYDRETAVFDDAGDDGRPSVAPASCTSKDAQQNARRSTLTSALTPKHNGDDDKTRKKQEKKERKKREKLEKKKGGTSQVLTPAAAPSRKQTRGRDEKPAATLFDGADDDWFTDVPDQHGRSRDSGDEFTDDGGSKGPGWRDRVKDTYTVTAVSEQASVLPSMTGSALTAGITGKGYISDQFRYDDVGGPGLGHDDGLSIEMPRPMQQSATTAFTDHSVKPSRLTGNGYYSEQFQYDAVGGPGLGHDDDRSIAMPRPKQQPVAAPYSYDREEPSQRQSEHDTFDASAPPEQDFQPRLTIKDNLKDMFSGTKRRESTARQRERKPKASKPRARGNENMTLDELNPSYSSEDEPRMLTSAMPRLTAQPTYYDNDADKLVVDDSPGFFEATVAEREAQRIQDEGQQRQLASDMAWVNSSALPPSVPAHRFSSEQESYSIVDHPSHTSHSPVESHQDGGSGGEDAAGNAKGGFTGALKRFFGMGSKAAGKKATTPPKSAKKASTPVVTAPAKADKLASAVPDSTIIAETASSGLERHTVLDYSPARVELAPQESFRYSTTGYVGPRDVTSRFEASVPSRAGGSSQGYEDVQRKPEHKRRDTFDDLFESPKNHVAVGNTDRYSTTDASGWTARVGESASAGRASYGATAVEVSRLDERRPIDEGDGFTFGDEPRSVYPPAPASNDPIEAWRQSAAMSLLEDQKDAAQSERSGFTWSNVRSVPELGSATYAVPTSLQPRAAYDDDRSSLFQHDPPPTAQPPSLGNIMDDLKRGSTSKKAQGKESVDDFFAEFEEPNDYVFDPATGGYVATRVPPRVAVAQHVTRSESTELLPAQTVPDRVAVRNSERDYSDPSGLIASSTAVTIASKDGDGGGVQDEVAEIIVDKISSLESELAALKQLIRNRKGSGGSNKPRASHSAARPSARKESIFDNDSSDESDSKPSDPYASSIRQVSKRESKRRPASKMKHAKKRKDSFADLFEDSPNENDTLGGTTNYEALFQTGATAAGRSIEQDSDDDGKLSPKLTKTRSKSRHRSSRKINDYVPAKEVSDGEPELTSLKGRRGKHSSRRKIPEDADDATPNLTSRQSEGNLVPPSSVDVVPAAKLVKNQIEEEDPIDALFDTSSERDVTKLYGGDDAHDGEVTNSTLEPKPAPILKGTRALLTQASSTSLTNDGVSGTPSSTATNMESVVPVSKESSGLSYSLDSHDLGEADEEEDFSINWSKMRKNRSRRHKSRRSSSKTIGESTATENTAGNLPLLEPNLLDGNSELQAEVNDTPAEHEEGKASPSSIFLADAASNWMSVSTLEEEAVNGPGGGDLESLLHSEDESKSPKASAESVAKNADDRYHKTDIVPSAVSTDDAQIEAITSNSSTIEVIPTEEVDESVENAAFSVVAEPLDAKANQVQEYAGFGILDKSGDLEFLSVTLPLDLTTPDHEGGSEDDDKESLPDDDEAFSFELKAPKKLSSALDVCVGMSSPPRRESSPPSPASSADDNVEFDQYATPSAPSSSVDGSLDDPEDESVDDELVLGKVESQAFDTDWQQMQVKEKERKKRLQVKQRQAQRDKVLRKQGVSSKSLSSNTSTHGSSKSKSNKSGKKKKVKEKDDAAPSSSHRKKSSSSRKHRHREKGDAAPSEEPPRSLTEL</sequence>
<feature type="region of interest" description="Disordered" evidence="5">
    <location>
        <begin position="1596"/>
        <end position="1810"/>
    </location>
</feature>
<feature type="compositionally biased region" description="Polar residues" evidence="5">
    <location>
        <begin position="1702"/>
        <end position="1711"/>
    </location>
</feature>
<keyword evidence="8" id="KW-1185">Reference proteome</keyword>
<feature type="compositionally biased region" description="Basic and acidic residues" evidence="5">
    <location>
        <begin position="289"/>
        <end position="299"/>
    </location>
</feature>
<feature type="compositionally biased region" description="Basic residues" evidence="5">
    <location>
        <begin position="1390"/>
        <end position="1405"/>
    </location>
</feature>
<feature type="region of interest" description="Disordered" evidence="5">
    <location>
        <begin position="744"/>
        <end position="795"/>
    </location>
</feature>
<evidence type="ECO:0000256" key="3">
    <source>
        <dbReference type="ARBA" id="ARBA00022833"/>
    </source>
</evidence>
<name>A0A8T1WDT8_9STRA</name>
<feature type="compositionally biased region" description="Low complexity" evidence="5">
    <location>
        <begin position="49"/>
        <end position="65"/>
    </location>
</feature>
<feature type="region of interest" description="Disordered" evidence="5">
    <location>
        <begin position="896"/>
        <end position="950"/>
    </location>
</feature>
<feature type="region of interest" description="Disordered" evidence="5">
    <location>
        <begin position="866"/>
        <end position="885"/>
    </location>
</feature>
<evidence type="ECO:0000256" key="2">
    <source>
        <dbReference type="ARBA" id="ARBA00022771"/>
    </source>
</evidence>
<gene>
    <name evidence="7" type="ORF">PHYPSEUDO_001376</name>
</gene>
<dbReference type="PANTHER" id="PTHR39490:SF8">
    <property type="entry name" value="ZINC FINGER FYVE DOMAIN-CONTAINING PROTEIN 21"/>
    <property type="match status" value="1"/>
</dbReference>
<feature type="compositionally biased region" description="Basic residues" evidence="5">
    <location>
        <begin position="1778"/>
        <end position="1792"/>
    </location>
</feature>
<feature type="compositionally biased region" description="Basic and acidic residues" evidence="5">
    <location>
        <begin position="1297"/>
        <end position="1308"/>
    </location>
</feature>
<feature type="region of interest" description="Disordered" evidence="5">
    <location>
        <begin position="1332"/>
        <end position="1454"/>
    </location>
</feature>
<dbReference type="InterPro" id="IPR017455">
    <property type="entry name" value="Znf_FYVE-rel"/>
</dbReference>
<feature type="compositionally biased region" description="Basic and acidic residues" evidence="5">
    <location>
        <begin position="1487"/>
        <end position="1497"/>
    </location>
</feature>
<dbReference type="PROSITE" id="PS50178">
    <property type="entry name" value="ZF_FYVE"/>
    <property type="match status" value="1"/>
</dbReference>
<feature type="compositionally biased region" description="Acidic residues" evidence="5">
    <location>
        <begin position="1"/>
        <end position="15"/>
    </location>
</feature>
<feature type="compositionally biased region" description="Basic residues" evidence="5">
    <location>
        <begin position="88"/>
        <end position="100"/>
    </location>
</feature>
<feature type="compositionally biased region" description="Gly residues" evidence="5">
    <location>
        <begin position="627"/>
        <end position="640"/>
    </location>
</feature>
<feature type="compositionally biased region" description="Basic residues" evidence="5">
    <location>
        <begin position="1123"/>
        <end position="1139"/>
    </location>
</feature>
<feature type="compositionally biased region" description="Polar residues" evidence="5">
    <location>
        <begin position="1152"/>
        <end position="1162"/>
    </location>
</feature>
<reference evidence="7" key="1">
    <citation type="submission" date="2021-02" db="EMBL/GenBank/DDBJ databases">
        <authorList>
            <person name="Palmer J.M."/>
        </authorList>
    </citation>
    <scope>NUCLEOTIDE SEQUENCE</scope>
    <source>
        <strain evidence="7">SCRP734</strain>
    </source>
</reference>
<dbReference type="PANTHER" id="PTHR39490">
    <property type="entry name" value="ARRESTIN DOMAIN-CONTAINING PROTEIN D"/>
    <property type="match status" value="1"/>
</dbReference>
<feature type="region of interest" description="Disordered" evidence="5">
    <location>
        <begin position="1473"/>
        <end position="1513"/>
    </location>
</feature>
<feature type="region of interest" description="Disordered" evidence="5">
    <location>
        <begin position="412"/>
        <end position="525"/>
    </location>
</feature>
<evidence type="ECO:0000259" key="6">
    <source>
        <dbReference type="PROSITE" id="PS50178"/>
    </source>
</evidence>
<feature type="region of interest" description="Disordered" evidence="5">
    <location>
        <begin position="655"/>
        <end position="687"/>
    </location>
</feature>
<feature type="compositionally biased region" description="Basic and acidic residues" evidence="5">
    <location>
        <begin position="758"/>
        <end position="779"/>
    </location>
</feature>
<feature type="compositionally biased region" description="Polar residues" evidence="5">
    <location>
        <begin position="1332"/>
        <end position="1354"/>
    </location>
</feature>